<dbReference type="EMBL" id="QFQB01000095">
    <property type="protein sequence ID" value="PZQ44381.1"/>
    <property type="molecule type" value="Genomic_DNA"/>
</dbReference>
<name>A0A2W5MSV7_9BACT</name>
<proteinExistence type="predicted"/>
<evidence type="ECO:0000313" key="4">
    <source>
        <dbReference type="Proteomes" id="UP000249417"/>
    </source>
</evidence>
<keyword evidence="2" id="KW-0472">Membrane</keyword>
<keyword evidence="2" id="KW-0812">Transmembrane</keyword>
<organism evidence="3 4">
    <name type="scientific">Micavibrio aeruginosavorus</name>
    <dbReference type="NCBI Taxonomy" id="349221"/>
    <lineage>
        <taxon>Bacteria</taxon>
        <taxon>Pseudomonadati</taxon>
        <taxon>Bdellovibrionota</taxon>
        <taxon>Bdellovibrionia</taxon>
        <taxon>Bdellovibrionales</taxon>
        <taxon>Pseudobdellovibrionaceae</taxon>
        <taxon>Micavibrio</taxon>
    </lineage>
</organism>
<feature type="non-terminal residue" evidence="3">
    <location>
        <position position="106"/>
    </location>
</feature>
<protein>
    <submittedName>
        <fullName evidence="3">Uncharacterized protein</fullName>
    </submittedName>
</protein>
<feature type="compositionally biased region" description="Low complexity" evidence="1">
    <location>
        <begin position="57"/>
        <end position="85"/>
    </location>
</feature>
<reference evidence="3 4" key="1">
    <citation type="submission" date="2017-08" db="EMBL/GenBank/DDBJ databases">
        <title>Infants hospitalized years apart are colonized by the same room-sourced microbial strains.</title>
        <authorList>
            <person name="Brooks B."/>
            <person name="Olm M.R."/>
            <person name="Firek B.A."/>
            <person name="Baker R."/>
            <person name="Thomas B.C."/>
            <person name="Morowitz M.J."/>
            <person name="Banfield J.F."/>
        </authorList>
    </citation>
    <scope>NUCLEOTIDE SEQUENCE [LARGE SCALE GENOMIC DNA]</scope>
    <source>
        <strain evidence="3">S2_005_002_R2_29</strain>
    </source>
</reference>
<feature type="region of interest" description="Disordered" evidence="1">
    <location>
        <begin position="57"/>
        <end position="106"/>
    </location>
</feature>
<evidence type="ECO:0000313" key="3">
    <source>
        <dbReference type="EMBL" id="PZQ44381.1"/>
    </source>
</evidence>
<comment type="caution">
    <text evidence="3">The sequence shown here is derived from an EMBL/GenBank/DDBJ whole genome shotgun (WGS) entry which is preliminary data.</text>
</comment>
<evidence type="ECO:0000256" key="1">
    <source>
        <dbReference type="SAM" id="MobiDB-lite"/>
    </source>
</evidence>
<keyword evidence="2" id="KW-1133">Transmembrane helix</keyword>
<accession>A0A2W5MSV7</accession>
<gene>
    <name evidence="3" type="ORF">DI551_10230</name>
</gene>
<sequence length="106" mass="10844">MSGTENTPFSFNQGYIEMSDSKNNLPIIIGVVALLIAVGAGGFLVSKNMKKETALATATESAATAEPAANEKSAANRAGEPAATPEEVEEVTKSAANGFNGTEVKP</sequence>
<dbReference type="AlphaFoldDB" id="A0A2W5MSV7"/>
<evidence type="ECO:0000256" key="2">
    <source>
        <dbReference type="SAM" id="Phobius"/>
    </source>
</evidence>
<feature type="transmembrane region" description="Helical" evidence="2">
    <location>
        <begin position="25"/>
        <end position="45"/>
    </location>
</feature>
<dbReference type="Proteomes" id="UP000249417">
    <property type="component" value="Unassembled WGS sequence"/>
</dbReference>